<name>A0A368VZR7_9BACL</name>
<evidence type="ECO:0008006" key="3">
    <source>
        <dbReference type="Google" id="ProtNLM"/>
    </source>
</evidence>
<evidence type="ECO:0000313" key="2">
    <source>
        <dbReference type="Proteomes" id="UP000252415"/>
    </source>
</evidence>
<proteinExistence type="predicted"/>
<organism evidence="1 2">
    <name type="scientific">Paenibacillus prosopidis</name>
    <dbReference type="NCBI Taxonomy" id="630520"/>
    <lineage>
        <taxon>Bacteria</taxon>
        <taxon>Bacillati</taxon>
        <taxon>Bacillota</taxon>
        <taxon>Bacilli</taxon>
        <taxon>Bacillales</taxon>
        <taxon>Paenibacillaceae</taxon>
        <taxon>Paenibacillus</taxon>
    </lineage>
</organism>
<reference evidence="1 2" key="1">
    <citation type="submission" date="2018-07" db="EMBL/GenBank/DDBJ databases">
        <title>Genomic Encyclopedia of Type Strains, Phase III (KMG-III): the genomes of soil and plant-associated and newly described type strains.</title>
        <authorList>
            <person name="Whitman W."/>
        </authorList>
    </citation>
    <scope>NUCLEOTIDE SEQUENCE [LARGE SCALE GENOMIC DNA]</scope>
    <source>
        <strain evidence="1 2">CECT 7506</strain>
    </source>
</reference>
<dbReference type="EMBL" id="QPJD01000008">
    <property type="protein sequence ID" value="RCW47551.1"/>
    <property type="molecule type" value="Genomic_DNA"/>
</dbReference>
<protein>
    <recommendedName>
        <fullName evidence="3">DNA-binding response regulator</fullName>
    </recommendedName>
</protein>
<sequence>MIFEEAHKVFMKKHIAARKGESLRRLKEGHDHAEKFFLERVWWPAFGNLNHLHPEYETYDYKDGDRYIDFAYIRSFIKLAIEIDSYGSHWKNINRVQFSDHRRRQNDLVIDGWKVLRFSFDDIKDHPRFCQQKLQQFMGRWFGIDNQVNDVTFMEKEVIRLAMRYSHPITPGDVCQHFSLENKTARRWLQQLVAKKWMKPASGHARIRSYQLDLKDKNFTL</sequence>
<gene>
    <name evidence="1" type="ORF">DFP97_108166</name>
</gene>
<comment type="caution">
    <text evidence="1">The sequence shown here is derived from an EMBL/GenBank/DDBJ whole genome shotgun (WGS) entry which is preliminary data.</text>
</comment>
<dbReference type="OrthoDB" id="2677830at2"/>
<dbReference type="AlphaFoldDB" id="A0A368VZR7"/>
<evidence type="ECO:0000313" key="1">
    <source>
        <dbReference type="EMBL" id="RCW47551.1"/>
    </source>
</evidence>
<accession>A0A368VZR7</accession>
<dbReference type="Proteomes" id="UP000252415">
    <property type="component" value="Unassembled WGS sequence"/>
</dbReference>
<dbReference type="RefSeq" id="WP_114380903.1">
    <property type="nucleotide sequence ID" value="NZ_QPJD01000008.1"/>
</dbReference>
<keyword evidence="2" id="KW-1185">Reference proteome</keyword>
<dbReference type="Gene3D" id="3.40.960.10">
    <property type="entry name" value="VSR Endonuclease"/>
    <property type="match status" value="1"/>
</dbReference>